<keyword evidence="8" id="KW-1185">Reference proteome</keyword>
<evidence type="ECO:0000256" key="5">
    <source>
        <dbReference type="SAM" id="Phobius"/>
    </source>
</evidence>
<name>A0ABY8R228_PARBF</name>
<keyword evidence="4 5" id="KW-0472">Membrane</keyword>
<evidence type="ECO:0000259" key="6">
    <source>
        <dbReference type="Pfam" id="PF12698"/>
    </source>
</evidence>
<comment type="subcellular location">
    <subcellularLocation>
        <location evidence="1">Membrane</location>
        <topology evidence="1">Multi-pass membrane protein</topology>
    </subcellularLocation>
</comment>
<feature type="domain" description="ABC-2 type transporter transmembrane" evidence="6">
    <location>
        <begin position="21"/>
        <end position="176"/>
    </location>
</feature>
<gene>
    <name evidence="7" type="ORF">QJS64_11245</name>
</gene>
<evidence type="ECO:0000313" key="8">
    <source>
        <dbReference type="Proteomes" id="UP001239169"/>
    </source>
</evidence>
<evidence type="ECO:0000256" key="2">
    <source>
        <dbReference type="ARBA" id="ARBA00022692"/>
    </source>
</evidence>
<dbReference type="Pfam" id="PF12698">
    <property type="entry name" value="ABC2_membrane_3"/>
    <property type="match status" value="1"/>
</dbReference>
<organism evidence="7 8">
    <name type="scientific">Paraclostridium bifermentans</name>
    <name type="common">Clostridium bifermentans</name>
    <dbReference type="NCBI Taxonomy" id="1490"/>
    <lineage>
        <taxon>Bacteria</taxon>
        <taxon>Bacillati</taxon>
        <taxon>Bacillota</taxon>
        <taxon>Clostridia</taxon>
        <taxon>Peptostreptococcales</taxon>
        <taxon>Peptostreptococcaceae</taxon>
        <taxon>Paraclostridium</taxon>
    </lineage>
</organism>
<evidence type="ECO:0000313" key="7">
    <source>
        <dbReference type="EMBL" id="WGX74733.1"/>
    </source>
</evidence>
<reference evidence="7 8" key="1">
    <citation type="submission" date="2023-04" db="EMBL/GenBank/DDBJ databases">
        <title>Bacteria Genome Submission.</title>
        <authorList>
            <person name="Isaac P."/>
        </authorList>
    </citation>
    <scope>NUCLEOTIDE SEQUENCE [LARGE SCALE GENOMIC DNA]</scope>
    <source>
        <strain evidence="7 8">SampleS7P1</strain>
    </source>
</reference>
<dbReference type="InterPro" id="IPR013525">
    <property type="entry name" value="ABC2_TM"/>
</dbReference>
<evidence type="ECO:0000256" key="3">
    <source>
        <dbReference type="ARBA" id="ARBA00022989"/>
    </source>
</evidence>
<proteinExistence type="predicted"/>
<accession>A0ABY8R228</accession>
<feature type="transmembrane region" description="Helical" evidence="5">
    <location>
        <begin position="24"/>
        <end position="46"/>
    </location>
</feature>
<evidence type="ECO:0000256" key="4">
    <source>
        <dbReference type="ARBA" id="ARBA00023136"/>
    </source>
</evidence>
<evidence type="ECO:0000256" key="1">
    <source>
        <dbReference type="ARBA" id="ARBA00004141"/>
    </source>
</evidence>
<dbReference type="Proteomes" id="UP001239169">
    <property type="component" value="Chromosome"/>
</dbReference>
<dbReference type="EMBL" id="CP124685">
    <property type="protein sequence ID" value="WGX74733.1"/>
    <property type="molecule type" value="Genomic_DNA"/>
</dbReference>
<protein>
    <submittedName>
        <fullName evidence="7">ABC transporter permease</fullName>
    </submittedName>
</protein>
<sequence>MRNKIVKQIFKKEILDILRDKKTIFMMIILPIILYPILMVGMTQVMSMSMNSMEKKNINIAFNKNPNKALVSVIDETNKERKKDNSEVGQIELKTTDDYKKDLKDGNIDAYININDKNGYINFNVYIDSSENSSGIAQEEVEKILNTYKEELVENKLKESGLDTKSTLEPLSYKTLDVAKMKK</sequence>
<keyword evidence="3 5" id="KW-1133">Transmembrane helix</keyword>
<keyword evidence="2 5" id="KW-0812">Transmembrane</keyword>